<organism evidence="7 8">
    <name type="scientific">Babesia duncani</name>
    <dbReference type="NCBI Taxonomy" id="323732"/>
    <lineage>
        <taxon>Eukaryota</taxon>
        <taxon>Sar</taxon>
        <taxon>Alveolata</taxon>
        <taxon>Apicomplexa</taxon>
        <taxon>Aconoidasida</taxon>
        <taxon>Piroplasmida</taxon>
        <taxon>Babesiidae</taxon>
        <taxon>Babesia</taxon>
    </lineage>
</organism>
<evidence type="ECO:0000256" key="4">
    <source>
        <dbReference type="PROSITE-ProRule" id="PRU00452"/>
    </source>
</evidence>
<dbReference type="Pfam" id="PF02891">
    <property type="entry name" value="zf-MIZ"/>
    <property type="match status" value="1"/>
</dbReference>
<dbReference type="EMBL" id="JALLKP010000001">
    <property type="protein sequence ID" value="KAK2198004.1"/>
    <property type="molecule type" value="Genomic_DNA"/>
</dbReference>
<dbReference type="GO" id="GO:0000785">
    <property type="term" value="C:chromatin"/>
    <property type="evidence" value="ECO:0007669"/>
    <property type="project" value="TreeGrafter"/>
</dbReference>
<evidence type="ECO:0000313" key="7">
    <source>
        <dbReference type="EMBL" id="KAK2198004.1"/>
    </source>
</evidence>
<keyword evidence="2 4" id="KW-0863">Zinc-finger</keyword>
<evidence type="ECO:0000256" key="5">
    <source>
        <dbReference type="SAM" id="MobiDB-lite"/>
    </source>
</evidence>
<dbReference type="KEGG" id="bdw:94335307"/>
<dbReference type="AlphaFoldDB" id="A0AAD9PNH4"/>
<evidence type="ECO:0000256" key="3">
    <source>
        <dbReference type="ARBA" id="ARBA00022833"/>
    </source>
</evidence>
<dbReference type="InterPro" id="IPR011011">
    <property type="entry name" value="Znf_FYVE_PHD"/>
</dbReference>
<dbReference type="InterPro" id="IPR013083">
    <property type="entry name" value="Znf_RING/FYVE/PHD"/>
</dbReference>
<dbReference type="SUPFAM" id="SSF57850">
    <property type="entry name" value="RING/U-box"/>
    <property type="match status" value="1"/>
</dbReference>
<dbReference type="PANTHER" id="PTHR10782:SF4">
    <property type="entry name" value="TONALLI, ISOFORM E"/>
    <property type="match status" value="1"/>
</dbReference>
<keyword evidence="1" id="KW-0479">Metal-binding</keyword>
<dbReference type="PROSITE" id="PS51044">
    <property type="entry name" value="ZF_SP_RING"/>
    <property type="match status" value="1"/>
</dbReference>
<reference evidence="7" key="1">
    <citation type="journal article" date="2023" name="Nat. Microbiol.">
        <title>Babesia duncani multi-omics identifies virulence factors and drug targets.</title>
        <authorList>
            <person name="Singh P."/>
            <person name="Lonardi S."/>
            <person name="Liang Q."/>
            <person name="Vydyam P."/>
            <person name="Khabirova E."/>
            <person name="Fang T."/>
            <person name="Gihaz S."/>
            <person name="Thekkiniath J."/>
            <person name="Munshi M."/>
            <person name="Abel S."/>
            <person name="Ciampossin L."/>
            <person name="Batugedara G."/>
            <person name="Gupta M."/>
            <person name="Lu X.M."/>
            <person name="Lenz T."/>
            <person name="Chakravarty S."/>
            <person name="Cornillot E."/>
            <person name="Hu Y."/>
            <person name="Ma W."/>
            <person name="Gonzalez L.M."/>
            <person name="Sanchez S."/>
            <person name="Estrada K."/>
            <person name="Sanchez-Flores A."/>
            <person name="Montero E."/>
            <person name="Harb O.S."/>
            <person name="Le Roch K.G."/>
            <person name="Mamoun C.B."/>
        </authorList>
    </citation>
    <scope>NUCLEOTIDE SEQUENCE</scope>
    <source>
        <strain evidence="7">WA1</strain>
    </source>
</reference>
<dbReference type="GO" id="GO:0008270">
    <property type="term" value="F:zinc ion binding"/>
    <property type="evidence" value="ECO:0007669"/>
    <property type="project" value="UniProtKB-KW"/>
</dbReference>
<feature type="domain" description="SP-RING-type" evidence="6">
    <location>
        <begin position="222"/>
        <end position="309"/>
    </location>
</feature>
<dbReference type="GO" id="GO:0061665">
    <property type="term" value="F:SUMO ligase activity"/>
    <property type="evidence" value="ECO:0007669"/>
    <property type="project" value="TreeGrafter"/>
</dbReference>
<keyword evidence="3" id="KW-0862">Zinc</keyword>
<evidence type="ECO:0000256" key="2">
    <source>
        <dbReference type="ARBA" id="ARBA00022771"/>
    </source>
</evidence>
<evidence type="ECO:0000259" key="6">
    <source>
        <dbReference type="PROSITE" id="PS51044"/>
    </source>
</evidence>
<proteinExistence type="predicted"/>
<dbReference type="Gene3D" id="3.30.40.10">
    <property type="entry name" value="Zinc/RING finger domain, C3HC4 (zinc finger)"/>
    <property type="match status" value="1"/>
</dbReference>
<feature type="region of interest" description="Disordered" evidence="5">
    <location>
        <begin position="462"/>
        <end position="500"/>
    </location>
</feature>
<dbReference type="GeneID" id="94335307"/>
<dbReference type="SUPFAM" id="SSF57903">
    <property type="entry name" value="FYVE/PHD zinc finger"/>
    <property type="match status" value="1"/>
</dbReference>
<evidence type="ECO:0000256" key="1">
    <source>
        <dbReference type="ARBA" id="ARBA00022723"/>
    </source>
</evidence>
<dbReference type="GO" id="GO:0016925">
    <property type="term" value="P:protein sumoylation"/>
    <property type="evidence" value="ECO:0007669"/>
    <property type="project" value="TreeGrafter"/>
</dbReference>
<gene>
    <name evidence="7" type="ORF">BdWA1_001009</name>
</gene>
<accession>A0AAD9PNH4</accession>
<keyword evidence="8" id="KW-1185">Reference proteome</keyword>
<comment type="caution">
    <text evidence="7">The sequence shown here is derived from an EMBL/GenBank/DDBJ whole genome shotgun (WGS) entry which is preliminary data.</text>
</comment>
<sequence>MMDATKSKLGEFSYCICGNTNTSSNANVNPLTCVTCERKSHRSCVMYTDDDSDFECMLCKVQLLDPFNVVVDFLWYQVLGNTSVIFEIDSDDLEKLKSKEFDVYMVSIPLIKPKLVHEWPRTFEMRINNNIVHAVKEPNWDRKRRDNPIKITYALSSKSGGVNFVEICSTTFGDDGPLYLVIAMVSKQITIQRMVDDIQKKCSISYEDGLKRVVGIVSCSLNDDEIECLETRHKIELNCPITLDRINIPTRGKYCAHLQCYDLEGFLQVMQNTSNFNVRWRCPECHLIVKPYDLVVDGYFKHILDQVPRSISSVELDKEGKYRSIINGYSGPIIKELNSPSNQPKKKMCYNSNDSLDSDNIAHAGFAFTKNPSHVIELDSDAQTANDTGIHQSRFMQPEVVVIEDSDADDIPASTSANDDNNGIATTFNTHDRDLKGNNSVPKAKIPNGVLLECSNAPKSKTDMQLSVPNPKAGCTRQMVPPRQRFGTRNPKSAVPKRVC</sequence>
<dbReference type="InterPro" id="IPR004181">
    <property type="entry name" value="Znf_MIZ"/>
</dbReference>
<evidence type="ECO:0000313" key="8">
    <source>
        <dbReference type="Proteomes" id="UP001214638"/>
    </source>
</evidence>
<dbReference type="Proteomes" id="UP001214638">
    <property type="component" value="Unassembled WGS sequence"/>
</dbReference>
<protein>
    <submittedName>
        <fullName evidence="7">Bifunctional Zinc finger</fullName>
    </submittedName>
</protein>
<name>A0AAD9PNH4_9APIC</name>
<dbReference type="RefSeq" id="XP_067804846.1">
    <property type="nucleotide sequence ID" value="XM_067946055.1"/>
</dbReference>
<dbReference type="PANTHER" id="PTHR10782">
    <property type="entry name" value="ZINC FINGER MIZ DOMAIN-CONTAINING PROTEIN"/>
    <property type="match status" value="1"/>
</dbReference>
<dbReference type="CDD" id="cd16650">
    <property type="entry name" value="SP-RING_PIAS-like"/>
    <property type="match status" value="1"/>
</dbReference>